<name>A0A9D2PEU0_9FIRM</name>
<protein>
    <recommendedName>
        <fullName evidence="1">Stage 0 sporulation protein A homolog</fullName>
    </recommendedName>
</protein>
<dbReference type="PANTHER" id="PTHR48111:SF2">
    <property type="entry name" value="RESPONSE REGULATOR SAER"/>
    <property type="match status" value="1"/>
</dbReference>
<dbReference type="GO" id="GO:0000976">
    <property type="term" value="F:transcription cis-regulatory region binding"/>
    <property type="evidence" value="ECO:0007669"/>
    <property type="project" value="TreeGrafter"/>
</dbReference>
<evidence type="ECO:0000259" key="8">
    <source>
        <dbReference type="PROSITE" id="PS50110"/>
    </source>
</evidence>
<proteinExistence type="predicted"/>
<keyword evidence="4" id="KW-0804">Transcription</keyword>
<dbReference type="InterPro" id="IPR036388">
    <property type="entry name" value="WH-like_DNA-bd_sf"/>
</dbReference>
<evidence type="ECO:0000256" key="7">
    <source>
        <dbReference type="PROSITE-ProRule" id="PRU01091"/>
    </source>
</evidence>
<keyword evidence="2" id="KW-0805">Transcription regulation</keyword>
<dbReference type="Pfam" id="PF00072">
    <property type="entry name" value="Response_reg"/>
    <property type="match status" value="1"/>
</dbReference>
<dbReference type="SMART" id="SM00448">
    <property type="entry name" value="REC"/>
    <property type="match status" value="1"/>
</dbReference>
<dbReference type="GO" id="GO:0000156">
    <property type="term" value="F:phosphorelay response regulator activity"/>
    <property type="evidence" value="ECO:0007669"/>
    <property type="project" value="TreeGrafter"/>
</dbReference>
<feature type="domain" description="Response regulatory" evidence="8">
    <location>
        <begin position="7"/>
        <end position="119"/>
    </location>
</feature>
<gene>
    <name evidence="10" type="ORF">IAA04_11345</name>
</gene>
<keyword evidence="6" id="KW-0597">Phosphoprotein</keyword>
<dbReference type="Pfam" id="PF00486">
    <property type="entry name" value="Trans_reg_C"/>
    <property type="match status" value="1"/>
</dbReference>
<organism evidence="10 11">
    <name type="scientific">Candidatus Lachnoclostridium pullistercoris</name>
    <dbReference type="NCBI Taxonomy" id="2838632"/>
    <lineage>
        <taxon>Bacteria</taxon>
        <taxon>Bacillati</taxon>
        <taxon>Bacillota</taxon>
        <taxon>Clostridia</taxon>
        <taxon>Lachnospirales</taxon>
        <taxon>Lachnospiraceae</taxon>
    </lineage>
</organism>
<dbReference type="InterPro" id="IPR001789">
    <property type="entry name" value="Sig_transdc_resp-reg_receiver"/>
</dbReference>
<dbReference type="CDD" id="cd17574">
    <property type="entry name" value="REC_OmpR"/>
    <property type="match status" value="1"/>
</dbReference>
<reference evidence="10" key="1">
    <citation type="journal article" date="2021" name="PeerJ">
        <title>Extensive microbial diversity within the chicken gut microbiome revealed by metagenomics and culture.</title>
        <authorList>
            <person name="Gilroy R."/>
            <person name="Ravi A."/>
            <person name="Getino M."/>
            <person name="Pursley I."/>
            <person name="Horton D.L."/>
            <person name="Alikhan N.F."/>
            <person name="Baker D."/>
            <person name="Gharbi K."/>
            <person name="Hall N."/>
            <person name="Watson M."/>
            <person name="Adriaenssens E.M."/>
            <person name="Foster-Nyarko E."/>
            <person name="Jarju S."/>
            <person name="Secka A."/>
            <person name="Antonio M."/>
            <person name="Oren A."/>
            <person name="Chaudhuri R.R."/>
            <person name="La Ragione R."/>
            <person name="Hildebrand F."/>
            <person name="Pallen M.J."/>
        </authorList>
    </citation>
    <scope>NUCLEOTIDE SEQUENCE</scope>
    <source>
        <strain evidence="10">CHK183-5548</strain>
    </source>
</reference>
<feature type="DNA-binding region" description="OmpR/PhoB-type" evidence="7">
    <location>
        <begin position="139"/>
        <end position="236"/>
    </location>
</feature>
<dbReference type="Gene3D" id="6.10.250.690">
    <property type="match status" value="1"/>
</dbReference>
<evidence type="ECO:0000313" key="11">
    <source>
        <dbReference type="Proteomes" id="UP000823883"/>
    </source>
</evidence>
<keyword evidence="3 7" id="KW-0238">DNA-binding</keyword>
<dbReference type="GO" id="GO:0005829">
    <property type="term" value="C:cytosol"/>
    <property type="evidence" value="ECO:0007669"/>
    <property type="project" value="TreeGrafter"/>
</dbReference>
<dbReference type="AlphaFoldDB" id="A0A9D2PEU0"/>
<comment type="function">
    <text evidence="5">May play the central regulatory role in sporulation. It may be an element of the effector pathway responsible for the activation of sporulation genes in response to nutritional stress. Spo0A may act in concert with spo0H (a sigma factor) to control the expression of some genes that are critical to the sporulation process.</text>
</comment>
<dbReference type="SMART" id="SM00862">
    <property type="entry name" value="Trans_reg_C"/>
    <property type="match status" value="1"/>
</dbReference>
<evidence type="ECO:0000259" key="9">
    <source>
        <dbReference type="PROSITE" id="PS51755"/>
    </source>
</evidence>
<evidence type="ECO:0000256" key="2">
    <source>
        <dbReference type="ARBA" id="ARBA00023015"/>
    </source>
</evidence>
<feature type="domain" description="OmpR/PhoB-type" evidence="9">
    <location>
        <begin position="139"/>
        <end position="236"/>
    </location>
</feature>
<dbReference type="Gene3D" id="3.40.50.2300">
    <property type="match status" value="1"/>
</dbReference>
<dbReference type="Proteomes" id="UP000823883">
    <property type="component" value="Unassembled WGS sequence"/>
</dbReference>
<dbReference type="GO" id="GO:0006355">
    <property type="term" value="P:regulation of DNA-templated transcription"/>
    <property type="evidence" value="ECO:0007669"/>
    <property type="project" value="InterPro"/>
</dbReference>
<feature type="modified residue" description="4-aspartylphosphate" evidence="6">
    <location>
        <position position="55"/>
    </location>
</feature>
<dbReference type="InterPro" id="IPR001867">
    <property type="entry name" value="OmpR/PhoB-type_DNA-bd"/>
</dbReference>
<dbReference type="EMBL" id="DWWL01000074">
    <property type="protein sequence ID" value="HJC48637.1"/>
    <property type="molecule type" value="Genomic_DNA"/>
</dbReference>
<evidence type="ECO:0000256" key="4">
    <source>
        <dbReference type="ARBA" id="ARBA00023163"/>
    </source>
</evidence>
<reference evidence="10" key="2">
    <citation type="submission" date="2021-04" db="EMBL/GenBank/DDBJ databases">
        <authorList>
            <person name="Gilroy R."/>
        </authorList>
    </citation>
    <scope>NUCLEOTIDE SEQUENCE</scope>
    <source>
        <strain evidence="10">CHK183-5548</strain>
    </source>
</reference>
<dbReference type="PANTHER" id="PTHR48111">
    <property type="entry name" value="REGULATOR OF RPOS"/>
    <property type="match status" value="1"/>
</dbReference>
<dbReference type="PROSITE" id="PS51755">
    <property type="entry name" value="OMPR_PHOB"/>
    <property type="match status" value="1"/>
</dbReference>
<dbReference type="CDD" id="cd00383">
    <property type="entry name" value="trans_reg_C"/>
    <property type="match status" value="1"/>
</dbReference>
<accession>A0A9D2PEU0</accession>
<evidence type="ECO:0000256" key="3">
    <source>
        <dbReference type="ARBA" id="ARBA00023125"/>
    </source>
</evidence>
<sequence>MDHYQGKILIADDDREILNVLRLLLEGEGYQVVSASDGQEVLEKADSTVDLYILDVNMPEMSGFAAGAELRKWTYAPMIFLTAYSGESDKTMGFLAGADDYIVKPFSNAELLLRVKALLRRAKNYSRPAGDGAPPEKTQKTVAYQDLILDQDSQSVSRDGAVIGLTATEFKILELLVTHRRKIYSLENIYQSVWKEEAVGDAAIMVHIKNIRKKLGDSSRNPRYIKTAWGKGYYAE</sequence>
<dbReference type="InterPro" id="IPR011006">
    <property type="entry name" value="CheY-like_superfamily"/>
</dbReference>
<evidence type="ECO:0000313" key="10">
    <source>
        <dbReference type="EMBL" id="HJC48637.1"/>
    </source>
</evidence>
<comment type="caution">
    <text evidence="10">The sequence shown here is derived from an EMBL/GenBank/DDBJ whole genome shotgun (WGS) entry which is preliminary data.</text>
</comment>
<evidence type="ECO:0000256" key="1">
    <source>
        <dbReference type="ARBA" id="ARBA00018672"/>
    </source>
</evidence>
<dbReference type="PROSITE" id="PS50110">
    <property type="entry name" value="RESPONSE_REGULATORY"/>
    <property type="match status" value="1"/>
</dbReference>
<evidence type="ECO:0000256" key="6">
    <source>
        <dbReference type="PROSITE-ProRule" id="PRU00169"/>
    </source>
</evidence>
<evidence type="ECO:0000256" key="5">
    <source>
        <dbReference type="ARBA" id="ARBA00024867"/>
    </source>
</evidence>
<dbReference type="InterPro" id="IPR039420">
    <property type="entry name" value="WalR-like"/>
</dbReference>
<dbReference type="GO" id="GO:0032993">
    <property type="term" value="C:protein-DNA complex"/>
    <property type="evidence" value="ECO:0007669"/>
    <property type="project" value="TreeGrafter"/>
</dbReference>
<dbReference type="Gene3D" id="1.10.10.10">
    <property type="entry name" value="Winged helix-like DNA-binding domain superfamily/Winged helix DNA-binding domain"/>
    <property type="match status" value="1"/>
</dbReference>
<dbReference type="SUPFAM" id="SSF52172">
    <property type="entry name" value="CheY-like"/>
    <property type="match status" value="1"/>
</dbReference>